<sequence>MESLSVAEAARRLSISDVAAYEAMRAGRLVRESGSNPARVSLASVQRMAAQRRAEAARRHPDAEGFAQGLDNLLNGPTGNASGYLPVDYARPPRGRNALRLLPADAFALFGRDVLEAAASRNQLRRDGVCATCWAATSARVHETHGPEDTPAYRALLGEPCPADRARWTTEAEATRRAMAALRQTETASRQAAERDRARQEFSAAEAAVRAAVSRRTAAARAYSALDPSVARQAGVQARRRAGFTASGDLPCGCSRDTYCAGHTALFGTSDRRAARR</sequence>
<dbReference type="AlphaFoldDB" id="A0A3Q9EVH5"/>
<accession>A0A3Q9EVH5</accession>
<protein>
    <recommendedName>
        <fullName evidence="3">DNA-binding protein</fullName>
    </recommendedName>
</protein>
<dbReference type="KEGG" id="scya:EJ357_44645"/>
<proteinExistence type="predicted"/>
<dbReference type="EMBL" id="CP034539">
    <property type="protein sequence ID" value="AZQ39653.1"/>
    <property type="molecule type" value="Genomic_DNA"/>
</dbReference>
<gene>
    <name evidence="1" type="ORF">EJ357_44645</name>
</gene>
<organism evidence="1 2">
    <name type="scientific">Streptomyces cyaneochromogenes</name>
    <dbReference type="NCBI Taxonomy" id="2496836"/>
    <lineage>
        <taxon>Bacteria</taxon>
        <taxon>Bacillati</taxon>
        <taxon>Actinomycetota</taxon>
        <taxon>Actinomycetes</taxon>
        <taxon>Kitasatosporales</taxon>
        <taxon>Streptomycetaceae</taxon>
        <taxon>Streptomyces</taxon>
    </lineage>
</organism>
<name>A0A3Q9EVH5_9ACTN</name>
<dbReference type="Proteomes" id="UP000280298">
    <property type="component" value="Chromosome"/>
</dbReference>
<evidence type="ECO:0000313" key="1">
    <source>
        <dbReference type="EMBL" id="AZQ39653.1"/>
    </source>
</evidence>
<reference evidence="1 2" key="1">
    <citation type="journal article" date="2019" name="Int. J. Syst. Evol. Microbiol.">
        <title>Streptomyces cyaneochromogenes sp. nov., a blue pigment-producing actinomycete from manganese-contaminated soil.</title>
        <authorList>
            <person name="Tang X."/>
            <person name="Zhao J."/>
            <person name="Li K."/>
            <person name="Chen Z."/>
            <person name="Sun Y."/>
            <person name="Gao J."/>
        </authorList>
    </citation>
    <scope>NUCLEOTIDE SEQUENCE [LARGE SCALE GENOMIC DNA]</scope>
    <source>
        <strain evidence="1 2">MK-45</strain>
    </source>
</reference>
<dbReference type="OrthoDB" id="9859197at2"/>
<keyword evidence="2" id="KW-1185">Reference proteome</keyword>
<dbReference type="RefSeq" id="WP_126398135.1">
    <property type="nucleotide sequence ID" value="NZ_CP034539.1"/>
</dbReference>
<evidence type="ECO:0008006" key="3">
    <source>
        <dbReference type="Google" id="ProtNLM"/>
    </source>
</evidence>
<evidence type="ECO:0000313" key="2">
    <source>
        <dbReference type="Proteomes" id="UP000280298"/>
    </source>
</evidence>